<keyword evidence="2 4" id="KW-0694">RNA-binding</keyword>
<proteinExistence type="predicted"/>
<evidence type="ECO:0000313" key="8">
    <source>
        <dbReference type="Proteomes" id="UP000708148"/>
    </source>
</evidence>
<keyword evidence="1" id="KW-0507">mRNA processing</keyword>
<organism evidence="7 8">
    <name type="scientific">Ostreobium quekettii</name>
    <dbReference type="NCBI Taxonomy" id="121088"/>
    <lineage>
        <taxon>Eukaryota</taxon>
        <taxon>Viridiplantae</taxon>
        <taxon>Chlorophyta</taxon>
        <taxon>core chlorophytes</taxon>
        <taxon>Ulvophyceae</taxon>
        <taxon>TCBD clade</taxon>
        <taxon>Bryopsidales</taxon>
        <taxon>Ostreobineae</taxon>
        <taxon>Ostreobiaceae</taxon>
        <taxon>Ostreobium</taxon>
    </lineage>
</organism>
<dbReference type="EMBL" id="CAJHUC010002910">
    <property type="protein sequence ID" value="CAD7704530.1"/>
    <property type="molecule type" value="Genomic_DNA"/>
</dbReference>
<feature type="domain" description="RRM" evidence="6">
    <location>
        <begin position="128"/>
        <end position="211"/>
    </location>
</feature>
<evidence type="ECO:0000256" key="5">
    <source>
        <dbReference type="SAM" id="MobiDB-lite"/>
    </source>
</evidence>
<dbReference type="GO" id="GO:0008380">
    <property type="term" value="P:RNA splicing"/>
    <property type="evidence" value="ECO:0007669"/>
    <property type="project" value="UniProtKB-KW"/>
</dbReference>
<keyword evidence="8" id="KW-1185">Reference proteome</keyword>
<evidence type="ECO:0000256" key="1">
    <source>
        <dbReference type="ARBA" id="ARBA00022664"/>
    </source>
</evidence>
<dbReference type="PROSITE" id="PS50102">
    <property type="entry name" value="RRM"/>
    <property type="match status" value="1"/>
</dbReference>
<feature type="compositionally biased region" description="Low complexity" evidence="5">
    <location>
        <begin position="346"/>
        <end position="363"/>
    </location>
</feature>
<feature type="compositionally biased region" description="Basic residues" evidence="5">
    <location>
        <begin position="1"/>
        <end position="11"/>
    </location>
</feature>
<sequence length="369" mass="40794">MPRDRSPRRRSRSNERDRRRSPSRSREKYRDVGRSRMHRRDRSRSPRDRYRGRSRSQERGDGRRRSQSPGGGRPRKSAFSEASSAAQAQALQQLQQQQLQRQLLAQQLLLQQQALTGTNAMIANKKQREVYVGNLTIGVVTADMLRELFNGALSSLVPDPVTNPPVVNVAMDASGRFGFVEMRTEELATAAMQLDKVELCGRHINVGRPKGYVEPPSNPASQAKLGLAQMFAATLNCGPTTTVLLENMMLVEAVRKDAARVELVEDVRDEARKCGTVLGVVCPVPPPTVLGGDGCRIYVKFLTVEEAKRCKDVMDGRQFDGNKIKAAFVPEAEYHRAEAGEWVSHQQQQAAPANAGNPTAGTAVQMAPP</sequence>
<dbReference type="InterPro" id="IPR012677">
    <property type="entry name" value="Nucleotide-bd_a/b_plait_sf"/>
</dbReference>
<keyword evidence="3" id="KW-0508">mRNA splicing</keyword>
<evidence type="ECO:0000256" key="2">
    <source>
        <dbReference type="ARBA" id="ARBA00022884"/>
    </source>
</evidence>
<dbReference type="InterPro" id="IPR000504">
    <property type="entry name" value="RRM_dom"/>
</dbReference>
<dbReference type="SUPFAM" id="SSF54928">
    <property type="entry name" value="RNA-binding domain, RBD"/>
    <property type="match status" value="1"/>
</dbReference>
<feature type="compositionally biased region" description="Basic and acidic residues" evidence="5">
    <location>
        <begin position="12"/>
        <end position="34"/>
    </location>
</feature>
<dbReference type="SMART" id="SM00360">
    <property type="entry name" value="RRM"/>
    <property type="match status" value="2"/>
</dbReference>
<evidence type="ECO:0000313" key="7">
    <source>
        <dbReference type="EMBL" id="CAD7704530.1"/>
    </source>
</evidence>
<dbReference type="Gene3D" id="3.30.70.330">
    <property type="match status" value="2"/>
</dbReference>
<evidence type="ECO:0000259" key="6">
    <source>
        <dbReference type="PROSITE" id="PS50102"/>
    </source>
</evidence>
<gene>
    <name evidence="7" type="ORF">OSTQU699_LOCUS9885</name>
</gene>
<evidence type="ECO:0000256" key="3">
    <source>
        <dbReference type="ARBA" id="ARBA00023187"/>
    </source>
</evidence>
<feature type="region of interest" description="Disordered" evidence="5">
    <location>
        <begin position="341"/>
        <end position="369"/>
    </location>
</feature>
<accession>A0A8S1JAI3</accession>
<dbReference type="GO" id="GO:0003723">
    <property type="term" value="F:RNA binding"/>
    <property type="evidence" value="ECO:0007669"/>
    <property type="project" value="UniProtKB-UniRule"/>
</dbReference>
<feature type="region of interest" description="Disordered" evidence="5">
    <location>
        <begin position="1"/>
        <end position="84"/>
    </location>
</feature>
<dbReference type="GO" id="GO:0006397">
    <property type="term" value="P:mRNA processing"/>
    <property type="evidence" value="ECO:0007669"/>
    <property type="project" value="UniProtKB-KW"/>
</dbReference>
<comment type="caution">
    <text evidence="7">The sequence shown here is derived from an EMBL/GenBank/DDBJ whole genome shotgun (WGS) entry which is preliminary data.</text>
</comment>
<evidence type="ECO:0000256" key="4">
    <source>
        <dbReference type="PROSITE-ProRule" id="PRU00176"/>
    </source>
</evidence>
<dbReference type="OrthoDB" id="431068at2759"/>
<reference evidence="7" key="1">
    <citation type="submission" date="2020-12" db="EMBL/GenBank/DDBJ databases">
        <authorList>
            <person name="Iha C."/>
        </authorList>
    </citation>
    <scope>NUCLEOTIDE SEQUENCE</scope>
</reference>
<protein>
    <recommendedName>
        <fullName evidence="6">RRM domain-containing protein</fullName>
    </recommendedName>
</protein>
<feature type="compositionally biased region" description="Basic and acidic residues" evidence="5">
    <location>
        <begin position="43"/>
        <end position="64"/>
    </location>
</feature>
<dbReference type="InterPro" id="IPR035979">
    <property type="entry name" value="RBD_domain_sf"/>
</dbReference>
<dbReference type="Proteomes" id="UP000708148">
    <property type="component" value="Unassembled WGS sequence"/>
</dbReference>
<dbReference type="PANTHER" id="PTHR23139">
    <property type="entry name" value="RNA-BINDING PROTEIN"/>
    <property type="match status" value="1"/>
</dbReference>
<name>A0A8S1JAI3_9CHLO</name>
<dbReference type="AlphaFoldDB" id="A0A8S1JAI3"/>